<evidence type="ECO:0000256" key="4">
    <source>
        <dbReference type="ARBA" id="ARBA00023136"/>
    </source>
</evidence>
<dbReference type="Gene3D" id="1.20.1070.10">
    <property type="entry name" value="Rhodopsin 7-helix transmembrane proteins"/>
    <property type="match status" value="1"/>
</dbReference>
<evidence type="ECO:0000256" key="1">
    <source>
        <dbReference type="ARBA" id="ARBA00004141"/>
    </source>
</evidence>
<feature type="transmembrane region" description="Helical" evidence="6">
    <location>
        <begin position="204"/>
        <end position="228"/>
    </location>
</feature>
<evidence type="ECO:0008006" key="9">
    <source>
        <dbReference type="Google" id="ProtNLM"/>
    </source>
</evidence>
<reference evidence="7 8" key="1">
    <citation type="journal article" date="2021" name="Sci. Rep.">
        <title>The genome of the diatom Chaetoceros tenuissimus carries an ancient integrated fragment of an extant virus.</title>
        <authorList>
            <person name="Hongo Y."/>
            <person name="Kimura K."/>
            <person name="Takaki Y."/>
            <person name="Yoshida Y."/>
            <person name="Baba S."/>
            <person name="Kobayashi G."/>
            <person name="Nagasaki K."/>
            <person name="Hano T."/>
            <person name="Tomaru Y."/>
        </authorList>
    </citation>
    <scope>NUCLEOTIDE SEQUENCE [LARGE SCALE GENOMIC DNA]</scope>
    <source>
        <strain evidence="7 8">NIES-3715</strain>
    </source>
</reference>
<gene>
    <name evidence="7" type="ORF">CTEN210_18564</name>
</gene>
<comment type="subcellular location">
    <subcellularLocation>
        <location evidence="1">Membrane</location>
        <topology evidence="1">Multi-pass membrane protein</topology>
    </subcellularLocation>
</comment>
<evidence type="ECO:0000256" key="3">
    <source>
        <dbReference type="ARBA" id="ARBA00022989"/>
    </source>
</evidence>
<evidence type="ECO:0000256" key="5">
    <source>
        <dbReference type="SAM" id="MobiDB-lite"/>
    </source>
</evidence>
<evidence type="ECO:0000256" key="6">
    <source>
        <dbReference type="SAM" id="Phobius"/>
    </source>
</evidence>
<dbReference type="GO" id="GO:0005886">
    <property type="term" value="C:plasma membrane"/>
    <property type="evidence" value="ECO:0007669"/>
    <property type="project" value="TreeGrafter"/>
</dbReference>
<evidence type="ECO:0000313" key="7">
    <source>
        <dbReference type="EMBL" id="GFH62088.1"/>
    </source>
</evidence>
<dbReference type="SUPFAM" id="SSF81321">
    <property type="entry name" value="Family A G protein-coupled receptor-like"/>
    <property type="match status" value="1"/>
</dbReference>
<proteinExistence type="predicted"/>
<keyword evidence="2 6" id="KW-0812">Transmembrane</keyword>
<comment type="caution">
    <text evidence="7">The sequence shown here is derived from an EMBL/GenBank/DDBJ whole genome shotgun (WGS) entry which is preliminary data.</text>
</comment>
<keyword evidence="4 6" id="KW-0472">Membrane</keyword>
<dbReference type="EMBL" id="BLLK01000077">
    <property type="protein sequence ID" value="GFH62088.1"/>
    <property type="molecule type" value="Genomic_DNA"/>
</dbReference>
<keyword evidence="3 6" id="KW-1133">Transmembrane helix</keyword>
<keyword evidence="8" id="KW-1185">Reference proteome</keyword>
<feature type="region of interest" description="Disordered" evidence="5">
    <location>
        <begin position="417"/>
        <end position="467"/>
    </location>
</feature>
<evidence type="ECO:0000313" key="8">
    <source>
        <dbReference type="Proteomes" id="UP001054902"/>
    </source>
</evidence>
<feature type="transmembrane region" description="Helical" evidence="6">
    <location>
        <begin position="283"/>
        <end position="301"/>
    </location>
</feature>
<evidence type="ECO:0000256" key="2">
    <source>
        <dbReference type="ARBA" id="ARBA00022692"/>
    </source>
</evidence>
<feature type="region of interest" description="Disordered" evidence="5">
    <location>
        <begin position="365"/>
        <end position="403"/>
    </location>
</feature>
<feature type="transmembrane region" description="Helical" evidence="6">
    <location>
        <begin position="50"/>
        <end position="70"/>
    </location>
</feature>
<dbReference type="GO" id="GO:0007189">
    <property type="term" value="P:adenylate cyclase-activating G protein-coupled receptor signaling pathway"/>
    <property type="evidence" value="ECO:0007669"/>
    <property type="project" value="TreeGrafter"/>
</dbReference>
<dbReference type="PANTHER" id="PTHR23112">
    <property type="entry name" value="G PROTEIN-COUPLED RECEPTOR 157-RELATED"/>
    <property type="match status" value="1"/>
</dbReference>
<feature type="compositionally biased region" description="Polar residues" evidence="5">
    <location>
        <begin position="422"/>
        <end position="433"/>
    </location>
</feature>
<protein>
    <recommendedName>
        <fullName evidence="9">G-protein coupled receptors family 1 profile domain-containing protein</fullName>
    </recommendedName>
</protein>
<dbReference type="GO" id="GO:0004930">
    <property type="term" value="F:G protein-coupled receptor activity"/>
    <property type="evidence" value="ECO:0007669"/>
    <property type="project" value="TreeGrafter"/>
</dbReference>
<dbReference type="PANTHER" id="PTHR23112:SF0">
    <property type="entry name" value="TRANSMEMBRANE PROTEIN 116"/>
    <property type="match status" value="1"/>
</dbReference>
<organism evidence="7 8">
    <name type="scientific">Chaetoceros tenuissimus</name>
    <dbReference type="NCBI Taxonomy" id="426638"/>
    <lineage>
        <taxon>Eukaryota</taxon>
        <taxon>Sar</taxon>
        <taxon>Stramenopiles</taxon>
        <taxon>Ochrophyta</taxon>
        <taxon>Bacillariophyta</taxon>
        <taxon>Coscinodiscophyceae</taxon>
        <taxon>Chaetocerotophycidae</taxon>
        <taxon>Chaetocerotales</taxon>
        <taxon>Chaetocerotaceae</taxon>
        <taxon>Chaetoceros</taxon>
    </lineage>
</organism>
<dbReference type="Proteomes" id="UP001054902">
    <property type="component" value="Unassembled WGS sequence"/>
</dbReference>
<feature type="compositionally biased region" description="Polar residues" evidence="5">
    <location>
        <begin position="440"/>
        <end position="458"/>
    </location>
</feature>
<feature type="transmembrane region" description="Helical" evidence="6">
    <location>
        <begin position="99"/>
        <end position="119"/>
    </location>
</feature>
<sequence>MDHSELPLPTKINSVGVILAIVAGSLSFLSSCTIMTTIFRSKQNTQYHRIMFFISFWDSISSLCILLVTLPMPSNVSDVYDYGGASSFGSLATCSAQGFLLLLGLGMCVLGNIFLNVYYLSSIRYNVSDERFKKIAEPCFFLFTPLAMVLPVTLLWHDMFNPTPYEPFCLYGEYPHKCRQSQTIECIRDAGYEHNWVKDFYFEYSMIFISSLMGFLFLSMVVIVYTVCTKKVDINEDENNGYQEYKKTESKIITWQALMYLTACLIVWLSSILSWVVPFFETAYLFFMPLQGFLNLLIFMYHKVYVLTKVTYECDNWKEALLLILKSPKDAATEGQLVGNIDMVMDPSRQIANLQHAIDNIVDNSNTSGYPDANEQSQNQSSIKSHDLSIQNQSSRGGGATNLSGFSYMSNEYKTVVDESSEAQNNPNLTTESFMDDNVSYGQSKASHLISTGSSYGQHSDKDLKKK</sequence>
<feature type="transmembrane region" description="Helical" evidence="6">
    <location>
        <begin position="139"/>
        <end position="157"/>
    </location>
</feature>
<name>A0AAD3HGF0_9STRA</name>
<feature type="transmembrane region" description="Helical" evidence="6">
    <location>
        <begin position="257"/>
        <end position="277"/>
    </location>
</feature>
<accession>A0AAD3HGF0</accession>
<feature type="transmembrane region" description="Helical" evidence="6">
    <location>
        <begin position="12"/>
        <end position="38"/>
    </location>
</feature>
<dbReference type="AlphaFoldDB" id="A0AAD3HGF0"/>